<name>A0ABD1PAC0_9LAMI</name>
<dbReference type="PANTHER" id="PTHR31807:SF31">
    <property type="entry name" value="QWRF MOTIF PROTEIN (DUF566)-RELATED"/>
    <property type="match status" value="1"/>
</dbReference>
<feature type="compositionally biased region" description="Polar residues" evidence="2">
    <location>
        <begin position="283"/>
        <end position="293"/>
    </location>
</feature>
<evidence type="ECO:0000256" key="2">
    <source>
        <dbReference type="SAM" id="MobiDB-lite"/>
    </source>
</evidence>
<evidence type="ECO:0000313" key="3">
    <source>
        <dbReference type="EMBL" id="KAL2460845.1"/>
    </source>
</evidence>
<feature type="region of interest" description="Disordered" evidence="2">
    <location>
        <begin position="135"/>
        <end position="177"/>
    </location>
</feature>
<reference evidence="4" key="1">
    <citation type="submission" date="2024-07" db="EMBL/GenBank/DDBJ databases">
        <title>Two chromosome-level genome assemblies of Korean endemic species Abeliophyllum distichum and Forsythia ovata (Oleaceae).</title>
        <authorList>
            <person name="Jang H."/>
        </authorList>
    </citation>
    <scope>NUCLEOTIDE SEQUENCE [LARGE SCALE GENOMIC DNA]</scope>
</reference>
<proteinExistence type="inferred from homology"/>
<dbReference type="AlphaFoldDB" id="A0ABD1PAC0"/>
<accession>A0ABD1PAC0</accession>
<dbReference type="InterPro" id="IPR007573">
    <property type="entry name" value="QWRF"/>
</dbReference>
<keyword evidence="4" id="KW-1185">Reference proteome</keyword>
<feature type="compositionally biased region" description="Low complexity" evidence="2">
    <location>
        <begin position="158"/>
        <end position="169"/>
    </location>
</feature>
<dbReference type="Pfam" id="PF04484">
    <property type="entry name" value="QWRF"/>
    <property type="match status" value="1"/>
</dbReference>
<feature type="compositionally biased region" description="Basic residues" evidence="2">
    <location>
        <begin position="9"/>
        <end position="19"/>
    </location>
</feature>
<feature type="compositionally biased region" description="Polar residues" evidence="2">
    <location>
        <begin position="23"/>
        <end position="52"/>
    </location>
</feature>
<protein>
    <submittedName>
        <fullName evidence="3">QWRF motif-containing protein 3</fullName>
    </submittedName>
</protein>
<organism evidence="3 4">
    <name type="scientific">Abeliophyllum distichum</name>
    <dbReference type="NCBI Taxonomy" id="126358"/>
    <lineage>
        <taxon>Eukaryota</taxon>
        <taxon>Viridiplantae</taxon>
        <taxon>Streptophyta</taxon>
        <taxon>Embryophyta</taxon>
        <taxon>Tracheophyta</taxon>
        <taxon>Spermatophyta</taxon>
        <taxon>Magnoliopsida</taxon>
        <taxon>eudicotyledons</taxon>
        <taxon>Gunneridae</taxon>
        <taxon>Pentapetalae</taxon>
        <taxon>asterids</taxon>
        <taxon>lamiids</taxon>
        <taxon>Lamiales</taxon>
        <taxon>Oleaceae</taxon>
        <taxon>Forsythieae</taxon>
        <taxon>Abeliophyllum</taxon>
    </lineage>
</organism>
<comment type="similarity">
    <text evidence="1">Belongs to the QWRF family.</text>
</comment>
<dbReference type="PANTHER" id="PTHR31807">
    <property type="entry name" value="AUGMIN FAMILY MEMBER"/>
    <property type="match status" value="1"/>
</dbReference>
<gene>
    <name evidence="3" type="ORF">Adt_44265</name>
</gene>
<evidence type="ECO:0000256" key="1">
    <source>
        <dbReference type="ARBA" id="ARBA00010016"/>
    </source>
</evidence>
<dbReference type="EMBL" id="JBFOLK010000014">
    <property type="protein sequence ID" value="KAL2460845.1"/>
    <property type="molecule type" value="Genomic_DNA"/>
</dbReference>
<feature type="region of interest" description="Disordered" evidence="2">
    <location>
        <begin position="1"/>
        <end position="86"/>
    </location>
</feature>
<feature type="compositionally biased region" description="Polar residues" evidence="2">
    <location>
        <begin position="261"/>
        <end position="275"/>
    </location>
</feature>
<evidence type="ECO:0000313" key="4">
    <source>
        <dbReference type="Proteomes" id="UP001604336"/>
    </source>
</evidence>
<feature type="compositionally biased region" description="Basic and acidic residues" evidence="2">
    <location>
        <begin position="53"/>
        <end position="62"/>
    </location>
</feature>
<dbReference type="Proteomes" id="UP001604336">
    <property type="component" value="Unassembled WGS sequence"/>
</dbReference>
<comment type="caution">
    <text evidence="3">The sequence shown here is derived from an EMBL/GenBank/DDBJ whole genome shotgun (WGS) entry which is preliminary data.</text>
</comment>
<feature type="region of interest" description="Disordered" evidence="2">
    <location>
        <begin position="252"/>
        <end position="318"/>
    </location>
</feature>
<sequence length="555" mass="61658">MDVSDQSLKPKKPKSRQIKSRFLSPNSISSPENGFQSPNNTLSPLRQNARSSTDSRKQKSLEKSGFLHGLWPSSTPSPPSKSKLDTLADYLGNDRIIDLKERKNHEKSDDLLFLNRQRSCTEFSRVENDQKKIAKENHKPGFGGSMRYTGRLRFPGRSTNPSSSKNSASFDDQNDYIAPGRFSVDETALRRKTFSDTQDSDSEYSDVCSGASLDTGQNFPQSYMAPTVSSRKHGIAVPSKYMNDSFSRSRRWSADSGIQKPISSSDNSPKISTLKNAMKKNYSKSPGQPNSPVMLSDSKGKITGLLNSKPPTSPSRAKGVGSLLSMGIELLTGKKSSPNTSTPLGPGSSESVHQLRLLHNRLMQWRYSNARAEAVNGNIIKKAQSNLLYAWDGLIKLQQSVLQKKLLLQKEKLEMKLNYILQSQVRVLETWGNMERDHISAVSTTRVYLHSVVCRIPLVEGAKVEPQLASIAIRHASDVSSFINSMLTKSAPTVEKTGGVLVELARVTTLEKQLLQECLELLKTISALQVKERSLKCSIMQIKLFQHHQEVMIST</sequence>